<evidence type="ECO:0000313" key="6">
    <source>
        <dbReference type="Proteomes" id="UP000283509"/>
    </source>
</evidence>
<organism evidence="5 6">
    <name type="scientific">Penaeus vannamei</name>
    <name type="common">Whiteleg shrimp</name>
    <name type="synonym">Litopenaeus vannamei</name>
    <dbReference type="NCBI Taxonomy" id="6689"/>
    <lineage>
        <taxon>Eukaryota</taxon>
        <taxon>Metazoa</taxon>
        <taxon>Ecdysozoa</taxon>
        <taxon>Arthropoda</taxon>
        <taxon>Crustacea</taxon>
        <taxon>Multicrustacea</taxon>
        <taxon>Malacostraca</taxon>
        <taxon>Eumalacostraca</taxon>
        <taxon>Eucarida</taxon>
        <taxon>Decapoda</taxon>
        <taxon>Dendrobranchiata</taxon>
        <taxon>Penaeoidea</taxon>
        <taxon>Penaeidae</taxon>
        <taxon>Penaeus</taxon>
    </lineage>
</organism>
<feature type="compositionally biased region" description="Basic and acidic residues" evidence="3">
    <location>
        <begin position="410"/>
        <end position="431"/>
    </location>
</feature>
<evidence type="ECO:0000256" key="1">
    <source>
        <dbReference type="ARBA" id="ARBA00023157"/>
    </source>
</evidence>
<dbReference type="SUPFAM" id="SSF49854">
    <property type="entry name" value="Spermadhesin, CUB domain"/>
    <property type="match status" value="1"/>
</dbReference>
<accession>A0A3R7PIT9</accession>
<evidence type="ECO:0000259" key="4">
    <source>
        <dbReference type="PROSITE" id="PS01180"/>
    </source>
</evidence>
<dbReference type="PROSITE" id="PS01180">
    <property type="entry name" value="CUB"/>
    <property type="match status" value="1"/>
</dbReference>
<dbReference type="OrthoDB" id="431034at2759"/>
<proteinExistence type="predicted"/>
<feature type="compositionally biased region" description="Basic and acidic residues" evidence="3">
    <location>
        <begin position="372"/>
        <end position="399"/>
    </location>
</feature>
<evidence type="ECO:0000256" key="3">
    <source>
        <dbReference type="SAM" id="MobiDB-lite"/>
    </source>
</evidence>
<comment type="caution">
    <text evidence="5">The sequence shown here is derived from an EMBL/GenBank/DDBJ whole genome shotgun (WGS) entry which is preliminary data.</text>
</comment>
<keyword evidence="1" id="KW-1015">Disulfide bond</keyword>
<dbReference type="SUPFAM" id="SSF50494">
    <property type="entry name" value="Trypsin-like serine proteases"/>
    <property type="match status" value="1"/>
</dbReference>
<evidence type="ECO:0000313" key="5">
    <source>
        <dbReference type="EMBL" id="ROT67934.1"/>
    </source>
</evidence>
<protein>
    <recommendedName>
        <fullName evidence="4">CUB domain-containing protein</fullName>
    </recommendedName>
</protein>
<dbReference type="AlphaFoldDB" id="A0A3R7PIT9"/>
<keyword evidence="6" id="KW-1185">Reference proteome</keyword>
<feature type="region of interest" description="Disordered" evidence="3">
    <location>
        <begin position="356"/>
        <end position="490"/>
    </location>
</feature>
<evidence type="ECO:0000256" key="2">
    <source>
        <dbReference type="PROSITE-ProRule" id="PRU00059"/>
    </source>
</evidence>
<dbReference type="CDD" id="cd00041">
    <property type="entry name" value="CUB"/>
    <property type="match status" value="1"/>
</dbReference>
<sequence length="708" mass="82012">MQKEKTFTFVFVLQVRSSGTVTQTFSSMASLIALTGIRQDTPDIRAEVNEEGTDTTTFVSALDRVNKTSTSNNTECLYTMELILQKIQFTNAVTGELYPCDLDNQENAEPPYVEIRDKYNNTHIKRYCYLDRNESIHSFGDQMFGYIVTNGDPNIVPDIRAIQIKEEYCCGGVFYGAFREPLIIPSPDYPQYKPHMRCPFVFRCDEDFEDCVIRLEFESFNLASNDLSRSRRQALNESDFGNGTDATTLAPYVPPTGSDFNRTICAGEDVVRVSQCDSISAINGREFCADNPPSQVYTGYKEVLLYFDSNDERQDQGFVIKFTAKDRRKWIYSDAELNPQCTCAHNLPNQIRKYFRKRNKSKANKAKANNESLRRVRREERENLKERRMAEREGRIPERKRGKMKPQNDGNRDKSDKDKDEKREKDVEGPKSRKMKPQNGGNRDKSDKDKDEKREKDVEGTKSRKMKPQNENKAQRLQRKNKNEDEDMPMSRALNARTNRKRQQFPWLVSVVQYELPLVGDKKTKKRDPFKKDVAAIIGEGRISINKLGDIQPQKIARIFIPSDCYDKMGKTELNGEPLYPVECPVILKLKKKQKFNRFIKPMCLPIFDKIKINKERAASMGYGIRKSTKREPSKIPAEVINMRVLKKCEKRLKMKLDKTMICTKGKKERTHVLLRRRFAALECQSNWRWIQAACQPLRCLGCAKLRT</sequence>
<dbReference type="SMART" id="SM00042">
    <property type="entry name" value="CUB"/>
    <property type="match status" value="1"/>
</dbReference>
<feature type="compositionally biased region" description="Basic and acidic residues" evidence="3">
    <location>
        <begin position="442"/>
        <end position="474"/>
    </location>
</feature>
<dbReference type="InterPro" id="IPR043504">
    <property type="entry name" value="Peptidase_S1_PA_chymotrypsin"/>
</dbReference>
<feature type="domain" description="CUB" evidence="4">
    <location>
        <begin position="170"/>
        <end position="325"/>
    </location>
</feature>
<comment type="caution">
    <text evidence="2">Lacks conserved residue(s) required for the propagation of feature annotation.</text>
</comment>
<gene>
    <name evidence="5" type="ORF">C7M84_013970</name>
</gene>
<dbReference type="InterPro" id="IPR009003">
    <property type="entry name" value="Peptidase_S1_PA"/>
</dbReference>
<name>A0A3R7PIT9_PENVA</name>
<dbReference type="Proteomes" id="UP000283509">
    <property type="component" value="Unassembled WGS sequence"/>
</dbReference>
<dbReference type="Gene3D" id="2.40.10.10">
    <property type="entry name" value="Trypsin-like serine proteases"/>
    <property type="match status" value="1"/>
</dbReference>
<dbReference type="EMBL" id="QCYY01002737">
    <property type="protein sequence ID" value="ROT67934.1"/>
    <property type="molecule type" value="Genomic_DNA"/>
</dbReference>
<reference evidence="5 6" key="2">
    <citation type="submission" date="2019-01" db="EMBL/GenBank/DDBJ databases">
        <title>The decoding of complex shrimp genome reveals the adaptation for benthos swimmer, frequently molting mechanism and breeding impact on genome.</title>
        <authorList>
            <person name="Sun Y."/>
            <person name="Gao Y."/>
            <person name="Yu Y."/>
        </authorList>
    </citation>
    <scope>NUCLEOTIDE SEQUENCE [LARGE SCALE GENOMIC DNA]</scope>
    <source>
        <tissue evidence="5">Muscle</tissue>
    </source>
</reference>
<dbReference type="InterPro" id="IPR035914">
    <property type="entry name" value="Sperma_CUB_dom_sf"/>
</dbReference>
<dbReference type="Gene3D" id="2.60.120.290">
    <property type="entry name" value="Spermadhesin, CUB domain"/>
    <property type="match status" value="1"/>
</dbReference>
<reference evidence="5 6" key="1">
    <citation type="submission" date="2018-04" db="EMBL/GenBank/DDBJ databases">
        <authorList>
            <person name="Zhang X."/>
            <person name="Yuan J."/>
            <person name="Li F."/>
            <person name="Xiang J."/>
        </authorList>
    </citation>
    <scope>NUCLEOTIDE SEQUENCE [LARGE SCALE GENOMIC DNA]</scope>
    <source>
        <tissue evidence="5">Muscle</tissue>
    </source>
</reference>
<feature type="compositionally biased region" description="Basic residues" evidence="3">
    <location>
        <begin position="356"/>
        <end position="365"/>
    </location>
</feature>
<dbReference type="InterPro" id="IPR000859">
    <property type="entry name" value="CUB_dom"/>
</dbReference>